<comment type="caution">
    <text evidence="8">The sequence shown here is derived from an EMBL/GenBank/DDBJ whole genome shotgun (WGS) entry which is preliminary data.</text>
</comment>
<evidence type="ECO:0000256" key="1">
    <source>
        <dbReference type="ARBA" id="ARBA00004651"/>
    </source>
</evidence>
<feature type="transmembrane region" description="Helical" evidence="7">
    <location>
        <begin position="398"/>
        <end position="417"/>
    </location>
</feature>
<evidence type="ECO:0000256" key="7">
    <source>
        <dbReference type="SAM" id="Phobius"/>
    </source>
</evidence>
<keyword evidence="5 7" id="KW-1133">Transmembrane helix</keyword>
<accession>A0A7W9AJS5</accession>
<proteinExistence type="inferred from homology"/>
<dbReference type="PANTHER" id="PTHR30250:SF10">
    <property type="entry name" value="LIPOPOLYSACCHARIDE BIOSYNTHESIS PROTEIN WZXC"/>
    <property type="match status" value="1"/>
</dbReference>
<keyword evidence="9" id="KW-1185">Reference proteome</keyword>
<feature type="transmembrane region" description="Helical" evidence="7">
    <location>
        <begin position="187"/>
        <end position="206"/>
    </location>
</feature>
<dbReference type="EMBL" id="JACIJC010000005">
    <property type="protein sequence ID" value="MBB5686993.1"/>
    <property type="molecule type" value="Genomic_DNA"/>
</dbReference>
<feature type="transmembrane region" description="Helical" evidence="7">
    <location>
        <begin position="369"/>
        <end position="392"/>
    </location>
</feature>
<protein>
    <submittedName>
        <fullName evidence="8">O-antigen/teichoic acid export membrane protein</fullName>
    </submittedName>
</protein>
<dbReference type="RefSeq" id="WP_184020029.1">
    <property type="nucleotide sequence ID" value="NZ_JACIJC010000005.1"/>
</dbReference>
<comment type="subcellular location">
    <subcellularLocation>
        <location evidence="1">Cell membrane</location>
        <topology evidence="1">Multi-pass membrane protein</topology>
    </subcellularLocation>
</comment>
<dbReference type="Pfam" id="PF13440">
    <property type="entry name" value="Polysacc_synt_3"/>
    <property type="match status" value="1"/>
</dbReference>
<name>A0A7W9AJS5_9SPHN</name>
<evidence type="ECO:0000313" key="9">
    <source>
        <dbReference type="Proteomes" id="UP000549617"/>
    </source>
</evidence>
<feature type="transmembrane region" description="Helical" evidence="7">
    <location>
        <begin position="308"/>
        <end position="327"/>
    </location>
</feature>
<feature type="transmembrane region" description="Helical" evidence="7">
    <location>
        <begin position="21"/>
        <end position="42"/>
    </location>
</feature>
<feature type="transmembrane region" description="Helical" evidence="7">
    <location>
        <begin position="54"/>
        <end position="80"/>
    </location>
</feature>
<evidence type="ECO:0000256" key="3">
    <source>
        <dbReference type="ARBA" id="ARBA00022475"/>
    </source>
</evidence>
<dbReference type="InterPro" id="IPR050833">
    <property type="entry name" value="Poly_Biosynth_Transport"/>
</dbReference>
<keyword evidence="3" id="KW-1003">Cell membrane</keyword>
<gene>
    <name evidence="8" type="ORF">FHS49_003021</name>
</gene>
<reference evidence="8 9" key="1">
    <citation type="submission" date="2020-08" db="EMBL/GenBank/DDBJ databases">
        <title>Genomic Encyclopedia of Type Strains, Phase IV (KMG-IV): sequencing the most valuable type-strain genomes for metagenomic binning, comparative biology and taxonomic classification.</title>
        <authorList>
            <person name="Goeker M."/>
        </authorList>
    </citation>
    <scope>NUCLEOTIDE SEQUENCE [LARGE SCALE GENOMIC DNA]</scope>
    <source>
        <strain evidence="8 9">DSM 25079</strain>
    </source>
</reference>
<evidence type="ECO:0000256" key="6">
    <source>
        <dbReference type="ARBA" id="ARBA00023136"/>
    </source>
</evidence>
<evidence type="ECO:0000256" key="2">
    <source>
        <dbReference type="ARBA" id="ARBA00007430"/>
    </source>
</evidence>
<feature type="transmembrane region" description="Helical" evidence="7">
    <location>
        <begin position="249"/>
        <end position="270"/>
    </location>
</feature>
<evidence type="ECO:0000313" key="8">
    <source>
        <dbReference type="EMBL" id="MBB5686993.1"/>
    </source>
</evidence>
<feature type="transmembrane region" description="Helical" evidence="7">
    <location>
        <begin position="339"/>
        <end position="362"/>
    </location>
</feature>
<evidence type="ECO:0000256" key="4">
    <source>
        <dbReference type="ARBA" id="ARBA00022692"/>
    </source>
</evidence>
<feature type="transmembrane region" description="Helical" evidence="7">
    <location>
        <begin position="127"/>
        <end position="148"/>
    </location>
</feature>
<dbReference type="PANTHER" id="PTHR30250">
    <property type="entry name" value="PST FAMILY PREDICTED COLANIC ACID TRANSPORTER"/>
    <property type="match status" value="1"/>
</dbReference>
<dbReference type="Proteomes" id="UP000549617">
    <property type="component" value="Unassembled WGS sequence"/>
</dbReference>
<feature type="transmembrane region" description="Helical" evidence="7">
    <location>
        <begin position="160"/>
        <end position="181"/>
    </location>
</feature>
<feature type="transmembrane region" description="Helical" evidence="7">
    <location>
        <begin position="100"/>
        <end position="121"/>
    </location>
</feature>
<dbReference type="GO" id="GO:0005886">
    <property type="term" value="C:plasma membrane"/>
    <property type="evidence" value="ECO:0007669"/>
    <property type="project" value="UniProtKB-SubCell"/>
</dbReference>
<keyword evidence="4 7" id="KW-0812">Transmembrane</keyword>
<organism evidence="8 9">
    <name type="scientific">Sphingobium boeckii</name>
    <dbReference type="NCBI Taxonomy" id="1082345"/>
    <lineage>
        <taxon>Bacteria</taxon>
        <taxon>Pseudomonadati</taxon>
        <taxon>Pseudomonadota</taxon>
        <taxon>Alphaproteobacteria</taxon>
        <taxon>Sphingomonadales</taxon>
        <taxon>Sphingomonadaceae</taxon>
        <taxon>Sphingobium</taxon>
    </lineage>
</organism>
<evidence type="ECO:0000256" key="5">
    <source>
        <dbReference type="ARBA" id="ARBA00022989"/>
    </source>
</evidence>
<keyword evidence="6 7" id="KW-0472">Membrane</keyword>
<dbReference type="AlphaFoldDB" id="A0A7W9AJS5"/>
<sequence>MMNAMIGAAKRMSWRRLYGMATSNTGMVASTVIIQNLIRLISSLILTRLLDAEVYGVVGIVMAVAVVFGLLSDLGFVAFLIRSDKSVDSDFLDEIWSLRLIRSIILTILVIAGSGPIAGYLDKPELQMAIAASAGIFITEGLTSLGFATAVRSGKIIKITIYDLTSGILQTIVTIILAYYLRNYWAVIGAILIGGVLRGFLSYIVFPQSGRRWKFSKSRAIELGRFSRYIVGSSVLTLILGQADKVLLARFLTLEALGFYIIASTLAQILNGFAGPYSERILYPNFSRIMREEPGEIRRQYYASRTKINFLYLLAAGGLITSAPLIIEMLYDPRYREAAIYMQLLAFSGVFSLNNQAANWVLIALNRMWITMMVNVVRIIWLVGGGALGYYYYGSLGFVAAVGSVEFSAQLYSWWALYRAGLLSIRQEAAMIGLVLVGALMGYAVNMLGMEMIGGI</sequence>
<comment type="similarity">
    <text evidence="2">Belongs to the polysaccharide synthase family.</text>
</comment>
<feature type="transmembrane region" description="Helical" evidence="7">
    <location>
        <begin position="226"/>
        <end position="243"/>
    </location>
</feature>
<feature type="transmembrane region" description="Helical" evidence="7">
    <location>
        <begin position="429"/>
        <end position="449"/>
    </location>
</feature>